<proteinExistence type="inferred from homology"/>
<dbReference type="Gene3D" id="3.30.420.10">
    <property type="entry name" value="Ribonuclease H-like superfamily/Ribonuclease H"/>
    <property type="match status" value="1"/>
</dbReference>
<dbReference type="InterPro" id="IPR036397">
    <property type="entry name" value="RNaseH_sf"/>
</dbReference>
<dbReference type="GO" id="GO:0046872">
    <property type="term" value="F:metal ion binding"/>
    <property type="evidence" value="ECO:0007669"/>
    <property type="project" value="UniProtKB-KW"/>
</dbReference>
<organism evidence="9 10">
    <name type="scientific">Aspergillus mulundensis</name>
    <dbReference type="NCBI Taxonomy" id="1810919"/>
    <lineage>
        <taxon>Eukaryota</taxon>
        <taxon>Fungi</taxon>
        <taxon>Dikarya</taxon>
        <taxon>Ascomycota</taxon>
        <taxon>Pezizomycotina</taxon>
        <taxon>Eurotiomycetes</taxon>
        <taxon>Eurotiomycetidae</taxon>
        <taxon>Eurotiales</taxon>
        <taxon>Aspergillaceae</taxon>
        <taxon>Aspergillus</taxon>
        <taxon>Aspergillus subgen. Nidulantes</taxon>
    </lineage>
</organism>
<evidence type="ECO:0000256" key="3">
    <source>
        <dbReference type="ARBA" id="ARBA00012180"/>
    </source>
</evidence>
<dbReference type="InterPro" id="IPR012337">
    <property type="entry name" value="RNaseH-like_sf"/>
</dbReference>
<keyword evidence="4" id="KW-0540">Nuclease</keyword>
<dbReference type="GO" id="GO:0003676">
    <property type="term" value="F:nucleic acid binding"/>
    <property type="evidence" value="ECO:0007669"/>
    <property type="project" value="InterPro"/>
</dbReference>
<evidence type="ECO:0000259" key="8">
    <source>
        <dbReference type="PROSITE" id="PS50879"/>
    </source>
</evidence>
<keyword evidence="7" id="KW-0378">Hydrolase</keyword>
<name>A0A3D8SIB7_9EURO</name>
<dbReference type="RefSeq" id="XP_026605594.1">
    <property type="nucleotide sequence ID" value="XM_026744728.1"/>
</dbReference>
<dbReference type="EC" id="3.1.26.4" evidence="3"/>
<dbReference type="Proteomes" id="UP000256690">
    <property type="component" value="Unassembled WGS sequence"/>
</dbReference>
<accession>A0A3D8SIB7</accession>
<dbReference type="SUPFAM" id="SSF53098">
    <property type="entry name" value="Ribonuclease H-like"/>
    <property type="match status" value="1"/>
</dbReference>
<sequence>MPHCELKVMEKFNGDYSHADHTSTAHEAYTPSRELTTLLSLMALTNQPTTATDIPPRRFLLQEHYPPPFHTNPLDIESAREGWVFLACPGSPEKCPHCKRHPAHTSCIVIAIDGACQNNGSTQGTARAAFAAYFGKGNELNTARLVGADQRQTSQVAELAGAIEALRIVAGLPEEQKPDGKLYTVTLKSDSAYVVQGVTEYLAKWKRNGWRNAQGKAVANIKLWKELEGLVERVEENGVGVWFWLVPRELNPVADAAAKWALRPGNSLP</sequence>
<dbReference type="AlphaFoldDB" id="A0A3D8SIB7"/>
<evidence type="ECO:0000313" key="10">
    <source>
        <dbReference type="Proteomes" id="UP000256690"/>
    </source>
</evidence>
<keyword evidence="5" id="KW-0479">Metal-binding</keyword>
<dbReference type="InterPro" id="IPR050092">
    <property type="entry name" value="RNase_H"/>
</dbReference>
<evidence type="ECO:0000256" key="6">
    <source>
        <dbReference type="ARBA" id="ARBA00022759"/>
    </source>
</evidence>
<dbReference type="PANTHER" id="PTHR10642">
    <property type="entry name" value="RIBONUCLEASE H1"/>
    <property type="match status" value="1"/>
</dbReference>
<keyword evidence="6" id="KW-0255">Endonuclease</keyword>
<evidence type="ECO:0000256" key="7">
    <source>
        <dbReference type="ARBA" id="ARBA00022801"/>
    </source>
</evidence>
<evidence type="ECO:0000313" key="9">
    <source>
        <dbReference type="EMBL" id="RDW86070.1"/>
    </source>
</evidence>
<reference evidence="9 10" key="1">
    <citation type="journal article" date="2018" name="IMA Fungus">
        <title>IMA Genome-F 9: Draft genome sequence of Annulohypoxylon stygium, Aspergillus mulundensis, Berkeleyomyces basicola (syn. Thielaviopsis basicola), Ceratocystis smalleyi, two Cercospora beticola strains, Coleophoma cylindrospora, Fusarium fracticaudum, Phialophora cf. hyalina, and Morchella septimelata.</title>
        <authorList>
            <person name="Wingfield B.D."/>
            <person name="Bills G.F."/>
            <person name="Dong Y."/>
            <person name="Huang W."/>
            <person name="Nel W.J."/>
            <person name="Swalarsk-Parry B.S."/>
            <person name="Vaghefi N."/>
            <person name="Wilken P.M."/>
            <person name="An Z."/>
            <person name="de Beer Z.W."/>
            <person name="De Vos L."/>
            <person name="Chen L."/>
            <person name="Duong T.A."/>
            <person name="Gao Y."/>
            <person name="Hammerbacher A."/>
            <person name="Kikkert J.R."/>
            <person name="Li Y."/>
            <person name="Li H."/>
            <person name="Li K."/>
            <person name="Li Q."/>
            <person name="Liu X."/>
            <person name="Ma X."/>
            <person name="Naidoo K."/>
            <person name="Pethybridge S.J."/>
            <person name="Sun J."/>
            <person name="Steenkamp E.T."/>
            <person name="van der Nest M.A."/>
            <person name="van Wyk S."/>
            <person name="Wingfield M.J."/>
            <person name="Xiong C."/>
            <person name="Yue Q."/>
            <person name="Zhang X."/>
        </authorList>
    </citation>
    <scope>NUCLEOTIDE SEQUENCE [LARGE SCALE GENOMIC DNA]</scope>
    <source>
        <strain evidence="9 10">DSM 5745</strain>
    </source>
</reference>
<evidence type="ECO:0000256" key="2">
    <source>
        <dbReference type="ARBA" id="ARBA00005300"/>
    </source>
</evidence>
<feature type="domain" description="RNase H type-1" evidence="8">
    <location>
        <begin position="104"/>
        <end position="263"/>
    </location>
</feature>
<dbReference type="EMBL" id="PVWQ01000003">
    <property type="protein sequence ID" value="RDW86070.1"/>
    <property type="molecule type" value="Genomic_DNA"/>
</dbReference>
<dbReference type="GeneID" id="38113082"/>
<dbReference type="Pfam" id="PF00075">
    <property type="entry name" value="RNase_H"/>
    <property type="match status" value="1"/>
</dbReference>
<dbReference type="GO" id="GO:0043137">
    <property type="term" value="P:DNA replication, removal of RNA primer"/>
    <property type="evidence" value="ECO:0007669"/>
    <property type="project" value="TreeGrafter"/>
</dbReference>
<evidence type="ECO:0000256" key="4">
    <source>
        <dbReference type="ARBA" id="ARBA00022722"/>
    </source>
</evidence>
<gene>
    <name evidence="9" type="ORF">DSM5745_02712</name>
</gene>
<evidence type="ECO:0000256" key="1">
    <source>
        <dbReference type="ARBA" id="ARBA00000077"/>
    </source>
</evidence>
<evidence type="ECO:0000256" key="5">
    <source>
        <dbReference type="ARBA" id="ARBA00022723"/>
    </source>
</evidence>
<keyword evidence="10" id="KW-1185">Reference proteome</keyword>
<dbReference type="PROSITE" id="PS50879">
    <property type="entry name" value="RNASE_H_1"/>
    <property type="match status" value="1"/>
</dbReference>
<dbReference type="STRING" id="1810919.A0A3D8SIB7"/>
<comment type="catalytic activity">
    <reaction evidence="1">
        <text>Endonucleolytic cleavage to 5'-phosphomonoester.</text>
        <dbReference type="EC" id="3.1.26.4"/>
    </reaction>
</comment>
<dbReference type="InterPro" id="IPR002156">
    <property type="entry name" value="RNaseH_domain"/>
</dbReference>
<comment type="caution">
    <text evidence="9">The sequence shown here is derived from an EMBL/GenBank/DDBJ whole genome shotgun (WGS) entry which is preliminary data.</text>
</comment>
<dbReference type="PANTHER" id="PTHR10642:SF26">
    <property type="entry name" value="RIBONUCLEASE H1"/>
    <property type="match status" value="1"/>
</dbReference>
<dbReference type="GO" id="GO:0004523">
    <property type="term" value="F:RNA-DNA hybrid ribonuclease activity"/>
    <property type="evidence" value="ECO:0007669"/>
    <property type="project" value="UniProtKB-EC"/>
</dbReference>
<comment type="similarity">
    <text evidence="2">Belongs to the RNase H family.</text>
</comment>
<dbReference type="CDD" id="cd13934">
    <property type="entry name" value="RNase_H_Dikarya_like"/>
    <property type="match status" value="1"/>
</dbReference>
<protein>
    <recommendedName>
        <fullName evidence="3">ribonuclease H</fullName>
        <ecNumber evidence="3">3.1.26.4</ecNumber>
    </recommendedName>
</protein>
<dbReference type="OrthoDB" id="245563at2759"/>